<dbReference type="Proteomes" id="UP000562984">
    <property type="component" value="Unassembled WGS sequence"/>
</dbReference>
<dbReference type="RefSeq" id="WP_171198792.1">
    <property type="nucleotide sequence ID" value="NZ_JABEND010000002.1"/>
</dbReference>
<dbReference type="EMBL" id="JABEND010000002">
    <property type="protein sequence ID" value="NNG35181.1"/>
    <property type="molecule type" value="Genomic_DNA"/>
</dbReference>
<dbReference type="AlphaFoldDB" id="A0A849A7Y4"/>
<dbReference type="Pfam" id="PF20434">
    <property type="entry name" value="BD-FAE"/>
    <property type="match status" value="1"/>
</dbReference>
<dbReference type="Gene3D" id="3.40.50.1820">
    <property type="entry name" value="alpha/beta hydrolase"/>
    <property type="match status" value="1"/>
</dbReference>
<keyword evidence="5" id="KW-1185">Reference proteome</keyword>
<protein>
    <submittedName>
        <fullName evidence="4">Alpha/beta hydrolase</fullName>
    </submittedName>
</protein>
<accession>A0A849A7Y4</accession>
<evidence type="ECO:0000259" key="3">
    <source>
        <dbReference type="Pfam" id="PF20434"/>
    </source>
</evidence>
<feature type="domain" description="BD-FAE-like" evidence="3">
    <location>
        <begin position="37"/>
        <end position="221"/>
    </location>
</feature>
<sequence>MTAHHGWYSYDPSTDSAEPVPPDGSVLRGLPASDPGAPAVLVLPGGGYQLHADHEAEPVAEWFHQRGFAAFVLRYRVAPHRFPAGLLDAWRTLRWLRRHAGQLGFRPDRVVVLGFSAGGHVAALLAVGFDPEAAVAESASLGGTTDDRPDGCVLGYPATRVSDPVTAELLGDNLFGEPRSAKLRKLDVADLVDAATPPTFIWHTAPDRVVPAAQSLDYTNALVRAGVPVELHLFDDGPHGIGLAAAQPGARQWPALVDSWLDVHGFVPASH</sequence>
<dbReference type="GO" id="GO:0016787">
    <property type="term" value="F:hydrolase activity"/>
    <property type="evidence" value="ECO:0007669"/>
    <property type="project" value="UniProtKB-KW"/>
</dbReference>
<name>A0A849A7Y4_9ACTN</name>
<proteinExistence type="predicted"/>
<evidence type="ECO:0000256" key="1">
    <source>
        <dbReference type="ARBA" id="ARBA00022801"/>
    </source>
</evidence>
<keyword evidence="1 4" id="KW-0378">Hydrolase</keyword>
<dbReference type="InterPro" id="IPR049492">
    <property type="entry name" value="BD-FAE-like_dom"/>
</dbReference>
<reference evidence="4 5" key="1">
    <citation type="submission" date="2020-05" db="EMBL/GenBank/DDBJ databases">
        <title>Nakamurella sp. DB0629 isolated from air conditioner.</title>
        <authorList>
            <person name="Kim D.H."/>
            <person name="Kim D.-U."/>
        </authorList>
    </citation>
    <scope>NUCLEOTIDE SEQUENCE [LARGE SCALE GENOMIC DNA]</scope>
    <source>
        <strain evidence="4 5">DB0629</strain>
    </source>
</reference>
<gene>
    <name evidence="4" type="ORF">HKD39_05535</name>
</gene>
<dbReference type="PANTHER" id="PTHR48081">
    <property type="entry name" value="AB HYDROLASE SUPERFAMILY PROTEIN C4A8.06C"/>
    <property type="match status" value="1"/>
</dbReference>
<organism evidence="4 5">
    <name type="scientific">Nakamurella aerolata</name>
    <dbReference type="NCBI Taxonomy" id="1656892"/>
    <lineage>
        <taxon>Bacteria</taxon>
        <taxon>Bacillati</taxon>
        <taxon>Actinomycetota</taxon>
        <taxon>Actinomycetes</taxon>
        <taxon>Nakamurellales</taxon>
        <taxon>Nakamurellaceae</taxon>
        <taxon>Nakamurella</taxon>
    </lineage>
</organism>
<evidence type="ECO:0000313" key="4">
    <source>
        <dbReference type="EMBL" id="NNG35181.1"/>
    </source>
</evidence>
<feature type="region of interest" description="Disordered" evidence="2">
    <location>
        <begin position="1"/>
        <end position="29"/>
    </location>
</feature>
<dbReference type="SUPFAM" id="SSF53474">
    <property type="entry name" value="alpha/beta-Hydrolases"/>
    <property type="match status" value="1"/>
</dbReference>
<evidence type="ECO:0000313" key="5">
    <source>
        <dbReference type="Proteomes" id="UP000562984"/>
    </source>
</evidence>
<dbReference type="InterPro" id="IPR050300">
    <property type="entry name" value="GDXG_lipolytic_enzyme"/>
</dbReference>
<evidence type="ECO:0000256" key="2">
    <source>
        <dbReference type="SAM" id="MobiDB-lite"/>
    </source>
</evidence>
<dbReference type="PANTHER" id="PTHR48081:SF6">
    <property type="entry name" value="PEPTIDASE S9 PROLYL OLIGOPEPTIDASE CATALYTIC DOMAIN-CONTAINING PROTEIN"/>
    <property type="match status" value="1"/>
</dbReference>
<dbReference type="InterPro" id="IPR029058">
    <property type="entry name" value="AB_hydrolase_fold"/>
</dbReference>
<comment type="caution">
    <text evidence="4">The sequence shown here is derived from an EMBL/GenBank/DDBJ whole genome shotgun (WGS) entry which is preliminary data.</text>
</comment>